<dbReference type="PRINTS" id="PR00368">
    <property type="entry name" value="FADPNR"/>
</dbReference>
<evidence type="ECO:0000256" key="1">
    <source>
        <dbReference type="ARBA" id="ARBA00007532"/>
    </source>
</evidence>
<dbReference type="Gene3D" id="3.50.50.60">
    <property type="entry name" value="FAD/NAD(P)-binding domain"/>
    <property type="match status" value="2"/>
</dbReference>
<evidence type="ECO:0000256" key="8">
    <source>
        <dbReference type="PIRSR" id="PIRSR000350-2"/>
    </source>
</evidence>
<comment type="cofactor">
    <cofactor evidence="9">
        <name>FAD</name>
        <dbReference type="ChEBI" id="CHEBI:57692"/>
    </cofactor>
    <text evidence="9">Binds 1 FAD per subunit.</text>
</comment>
<dbReference type="RefSeq" id="WP_246061323.1">
    <property type="nucleotide sequence ID" value="NZ_BAAAPR010000015.1"/>
</dbReference>
<evidence type="ECO:0000256" key="5">
    <source>
        <dbReference type="ARBA" id="ARBA00023027"/>
    </source>
</evidence>
<dbReference type="SUPFAM" id="SSF51905">
    <property type="entry name" value="FAD/NAD(P)-binding domain"/>
    <property type="match status" value="1"/>
</dbReference>
<dbReference type="PIRSF" id="PIRSF000350">
    <property type="entry name" value="Mercury_reductase_MerA"/>
    <property type="match status" value="1"/>
</dbReference>
<evidence type="ECO:0000256" key="9">
    <source>
        <dbReference type="PIRSR" id="PIRSR000350-3"/>
    </source>
</evidence>
<evidence type="ECO:0000313" key="15">
    <source>
        <dbReference type="Proteomes" id="UP000317893"/>
    </source>
</evidence>
<feature type="binding site" evidence="9">
    <location>
        <position position="269"/>
    </location>
    <ligand>
        <name>NAD(+)</name>
        <dbReference type="ChEBI" id="CHEBI:57540"/>
    </ligand>
</feature>
<keyword evidence="2 11" id="KW-0285">Flavoprotein</keyword>
<evidence type="ECO:0000256" key="7">
    <source>
        <dbReference type="ARBA" id="ARBA00023284"/>
    </source>
</evidence>
<feature type="domain" description="FAD/NAD(P)-binding" evidence="13">
    <location>
        <begin position="7"/>
        <end position="324"/>
    </location>
</feature>
<name>A0A542E4Z7_9MICO</name>
<dbReference type="GO" id="GO:0006103">
    <property type="term" value="P:2-oxoglutarate metabolic process"/>
    <property type="evidence" value="ECO:0007669"/>
    <property type="project" value="TreeGrafter"/>
</dbReference>
<dbReference type="InterPro" id="IPR004099">
    <property type="entry name" value="Pyr_nucl-diS_OxRdtase_dimer"/>
</dbReference>
<feature type="binding site" evidence="9">
    <location>
        <position position="50"/>
    </location>
    <ligand>
        <name>FAD</name>
        <dbReference type="ChEBI" id="CHEBI:57692"/>
    </ligand>
</feature>
<dbReference type="GO" id="GO:0050660">
    <property type="term" value="F:flavin adenine dinucleotide binding"/>
    <property type="evidence" value="ECO:0007669"/>
    <property type="project" value="TreeGrafter"/>
</dbReference>
<keyword evidence="15" id="KW-1185">Reference proteome</keyword>
<keyword evidence="3 9" id="KW-0274">FAD</keyword>
<dbReference type="PRINTS" id="PR00411">
    <property type="entry name" value="PNDRDTASEI"/>
</dbReference>
<dbReference type="PANTHER" id="PTHR22912:SF217">
    <property type="entry name" value="DIHYDROLIPOYL DEHYDROGENASE"/>
    <property type="match status" value="1"/>
</dbReference>
<evidence type="ECO:0000256" key="2">
    <source>
        <dbReference type="ARBA" id="ARBA00022630"/>
    </source>
</evidence>
<reference evidence="14 15" key="1">
    <citation type="submission" date="2019-06" db="EMBL/GenBank/DDBJ databases">
        <title>Sequencing the genomes of 1000 actinobacteria strains.</title>
        <authorList>
            <person name="Klenk H.-P."/>
        </authorList>
    </citation>
    <scope>NUCLEOTIDE SEQUENCE [LARGE SCALE GENOMIC DNA]</scope>
    <source>
        <strain evidence="14 15">DSM 18607</strain>
    </source>
</reference>
<dbReference type="PROSITE" id="PS00076">
    <property type="entry name" value="PYRIDINE_REDOX_1"/>
    <property type="match status" value="1"/>
</dbReference>
<dbReference type="GO" id="GO:0004148">
    <property type="term" value="F:dihydrolipoyl dehydrogenase (NADH) activity"/>
    <property type="evidence" value="ECO:0007669"/>
    <property type="project" value="TreeGrafter"/>
</dbReference>
<dbReference type="Proteomes" id="UP000317893">
    <property type="component" value="Unassembled WGS sequence"/>
</dbReference>
<dbReference type="PANTHER" id="PTHR22912">
    <property type="entry name" value="DISULFIDE OXIDOREDUCTASE"/>
    <property type="match status" value="1"/>
</dbReference>
<gene>
    <name evidence="14" type="ORF">FB458_3469</name>
</gene>
<dbReference type="AlphaFoldDB" id="A0A542E4Z7"/>
<evidence type="ECO:0000256" key="4">
    <source>
        <dbReference type="ARBA" id="ARBA00023002"/>
    </source>
</evidence>
<evidence type="ECO:0000256" key="11">
    <source>
        <dbReference type="RuleBase" id="RU003691"/>
    </source>
</evidence>
<proteinExistence type="inferred from homology"/>
<feature type="domain" description="Pyridine nucleotide-disulphide oxidoreductase dimerisation" evidence="12">
    <location>
        <begin position="350"/>
        <end position="459"/>
    </location>
</feature>
<comment type="caution">
    <text evidence="14">The sequence shown here is derived from an EMBL/GenBank/DDBJ whole genome shotgun (WGS) entry which is preliminary data.</text>
</comment>
<feature type="active site" description="Proton acceptor" evidence="8">
    <location>
        <position position="449"/>
    </location>
</feature>
<evidence type="ECO:0000259" key="13">
    <source>
        <dbReference type="Pfam" id="PF07992"/>
    </source>
</evidence>
<feature type="binding site" evidence="9">
    <location>
        <position position="310"/>
    </location>
    <ligand>
        <name>FAD</name>
        <dbReference type="ChEBI" id="CHEBI:57692"/>
    </ligand>
</feature>
<keyword evidence="7 11" id="KW-0676">Redox-active center</keyword>
<dbReference type="InterPro" id="IPR036188">
    <property type="entry name" value="FAD/NAD-bd_sf"/>
</dbReference>
<keyword evidence="6" id="KW-1015">Disulfide bond</keyword>
<evidence type="ECO:0000313" key="14">
    <source>
        <dbReference type="EMBL" id="TQJ10349.1"/>
    </source>
</evidence>
<dbReference type="InterPro" id="IPR023753">
    <property type="entry name" value="FAD/NAD-binding_dom"/>
</dbReference>
<keyword evidence="4 11" id="KW-0560">Oxidoreductase</keyword>
<dbReference type="Gene3D" id="3.30.390.30">
    <property type="match status" value="1"/>
</dbReference>
<dbReference type="Pfam" id="PF07992">
    <property type="entry name" value="Pyr_redox_2"/>
    <property type="match status" value="1"/>
</dbReference>
<dbReference type="InterPro" id="IPR016156">
    <property type="entry name" value="FAD/NAD-linked_Rdtase_dimer_sf"/>
</dbReference>
<protein>
    <submittedName>
        <fullName evidence="14">Mycothione reductase</fullName>
    </submittedName>
</protein>
<comment type="similarity">
    <text evidence="1 11">Belongs to the class-I pyridine nucleotide-disulfide oxidoreductase family.</text>
</comment>
<evidence type="ECO:0000259" key="12">
    <source>
        <dbReference type="Pfam" id="PF02852"/>
    </source>
</evidence>
<dbReference type="EMBL" id="VFMN01000001">
    <property type="protein sequence ID" value="TQJ10349.1"/>
    <property type="molecule type" value="Genomic_DNA"/>
</dbReference>
<evidence type="ECO:0000256" key="10">
    <source>
        <dbReference type="PIRSR" id="PIRSR000350-4"/>
    </source>
</evidence>
<sequence>MTTRHHDLVVIGTGSGNSIVDDRFADLDVAIVEKGVFGGTCLNVGCIPTKMLVLPADRVVEAADSARLGVSFPPGQADWRAIRDRVFGRIDPIAAGGEEYRRGLANVTVYDREARFVGPMRLDTGTGVEITADRWVVAAGGRPRLLDVPGLDAVDPARGVHTSDTIMRVDELPLRTAVVGGGYVAAELSHVLQSLGSDVTWVHRGETLLGHLDREIARAFTDLARERFDLRLGSTVTAASYDGSVHRLAVKGPEGERTVEADAVLLAVGRVPNTDLLDVAAAGLATTDDGRLVVDSQQRTSVPDVWALGDISTDFPLKHVANHEARVVQHNLLHAMGREGEARESDHRFVPSAVFTHPQIASVGATEQELEDAGRAYRAKTQKFGDVAYGWALEDTTGLCKVLVDPESLQILGAHLMGPMSSVLVQTFIQAMSFGQRADDVARGQYWIHPALSEVVENALLGVL</sequence>
<keyword evidence="9" id="KW-0547">Nucleotide-binding</keyword>
<evidence type="ECO:0000256" key="6">
    <source>
        <dbReference type="ARBA" id="ARBA00023157"/>
    </source>
</evidence>
<feature type="binding site" evidence="9">
    <location>
        <begin position="180"/>
        <end position="187"/>
    </location>
    <ligand>
        <name>NAD(+)</name>
        <dbReference type="ChEBI" id="CHEBI:57540"/>
    </ligand>
</feature>
<dbReference type="InterPro" id="IPR001100">
    <property type="entry name" value="Pyr_nuc-diS_OxRdtase"/>
</dbReference>
<dbReference type="Pfam" id="PF02852">
    <property type="entry name" value="Pyr_redox_dim"/>
    <property type="match status" value="1"/>
</dbReference>
<dbReference type="InterPro" id="IPR012999">
    <property type="entry name" value="Pyr_OxRdtase_I_AS"/>
</dbReference>
<feature type="disulfide bond" description="Redox-active" evidence="10">
    <location>
        <begin position="41"/>
        <end position="46"/>
    </location>
</feature>
<dbReference type="InterPro" id="IPR050151">
    <property type="entry name" value="Class-I_Pyr_Nuc-Dis_Oxidored"/>
</dbReference>
<evidence type="ECO:0000256" key="3">
    <source>
        <dbReference type="ARBA" id="ARBA00022827"/>
    </source>
</evidence>
<dbReference type="NCBIfam" id="NF005884">
    <property type="entry name" value="PRK07846.1"/>
    <property type="match status" value="1"/>
</dbReference>
<accession>A0A542E4Z7</accession>
<organism evidence="14 15">
    <name type="scientific">Lapillicoccus jejuensis</name>
    <dbReference type="NCBI Taxonomy" id="402171"/>
    <lineage>
        <taxon>Bacteria</taxon>
        <taxon>Bacillati</taxon>
        <taxon>Actinomycetota</taxon>
        <taxon>Actinomycetes</taxon>
        <taxon>Micrococcales</taxon>
        <taxon>Intrasporangiaceae</taxon>
        <taxon>Lapillicoccus</taxon>
    </lineage>
</organism>
<dbReference type="SUPFAM" id="SSF55424">
    <property type="entry name" value="FAD/NAD-linked reductases, dimerisation (C-terminal) domain"/>
    <property type="match status" value="1"/>
</dbReference>
<keyword evidence="5 9" id="KW-0520">NAD</keyword>